<sequence>MTLTLLAIYRTVSFATSSPFSLLPIWDTIVTSILSTRQRPLWTLVPYDSSDDVGEHSMTLQVSLANNYTASVYCVIWNPNGALFGVAYSNHIVQIYSYHGGNNLRKHLEIDAHVGMVSDISFSYSSRQLCIITSGEDKTIKGWDAITGNKLYTFVGHEAPVYSVLFSCGTREGESYLVEWNENDGAIKRVCNGLWKRSVGVVLFDTIQNWFLATGDEFQIKFWDMDNVDILTTTAAKGGLPVMPMEALFLMCLAVL</sequence>
<name>A0AAW2DMC2_9ROSI</name>
<dbReference type="AlphaFoldDB" id="A0AAW2DMC2"/>
<keyword evidence="1" id="KW-0853">WD repeat</keyword>
<dbReference type="SMART" id="SM00320">
    <property type="entry name" value="WD40"/>
    <property type="match status" value="3"/>
</dbReference>
<dbReference type="Gene3D" id="2.130.10.10">
    <property type="entry name" value="YVTN repeat-like/Quinoprotein amine dehydrogenase"/>
    <property type="match status" value="1"/>
</dbReference>
<dbReference type="InterPro" id="IPR001680">
    <property type="entry name" value="WD40_rpt"/>
</dbReference>
<dbReference type="PANTHER" id="PTHR44083:SF48">
    <property type="entry name" value="TOPLESS-RELATED PROTEIN 4"/>
    <property type="match status" value="1"/>
</dbReference>
<keyword evidence="3" id="KW-1185">Reference proteome</keyword>
<dbReference type="InterPro" id="IPR036322">
    <property type="entry name" value="WD40_repeat_dom_sf"/>
</dbReference>
<feature type="repeat" description="WD" evidence="1">
    <location>
        <begin position="110"/>
        <end position="153"/>
    </location>
</feature>
<dbReference type="InterPro" id="IPR015943">
    <property type="entry name" value="WD40/YVTN_repeat-like_dom_sf"/>
</dbReference>
<proteinExistence type="predicted"/>
<dbReference type="PANTHER" id="PTHR44083">
    <property type="entry name" value="TOPLESS-RELATED PROTEIN 1-RELATED"/>
    <property type="match status" value="1"/>
</dbReference>
<dbReference type="EMBL" id="JAZDWU010000002">
    <property type="protein sequence ID" value="KAL0010733.1"/>
    <property type="molecule type" value="Genomic_DNA"/>
</dbReference>
<dbReference type="PROSITE" id="PS50082">
    <property type="entry name" value="WD_REPEATS_2"/>
    <property type="match status" value="1"/>
</dbReference>
<dbReference type="Proteomes" id="UP001459277">
    <property type="component" value="Unassembled WGS sequence"/>
</dbReference>
<gene>
    <name evidence="2" type="ORF">SO802_005841</name>
</gene>
<reference evidence="2 3" key="1">
    <citation type="submission" date="2024-01" db="EMBL/GenBank/DDBJ databases">
        <title>A telomere-to-telomere, gap-free genome of sweet tea (Lithocarpus litseifolius).</title>
        <authorList>
            <person name="Zhou J."/>
        </authorList>
    </citation>
    <scope>NUCLEOTIDE SEQUENCE [LARGE SCALE GENOMIC DNA]</scope>
    <source>
        <strain evidence="2">Zhou-2022a</strain>
        <tissue evidence="2">Leaf</tissue>
    </source>
</reference>
<evidence type="ECO:0000313" key="3">
    <source>
        <dbReference type="Proteomes" id="UP001459277"/>
    </source>
</evidence>
<evidence type="ECO:0000256" key="1">
    <source>
        <dbReference type="PROSITE-ProRule" id="PRU00221"/>
    </source>
</evidence>
<dbReference type="SUPFAM" id="SSF50978">
    <property type="entry name" value="WD40 repeat-like"/>
    <property type="match status" value="1"/>
</dbReference>
<organism evidence="2 3">
    <name type="scientific">Lithocarpus litseifolius</name>
    <dbReference type="NCBI Taxonomy" id="425828"/>
    <lineage>
        <taxon>Eukaryota</taxon>
        <taxon>Viridiplantae</taxon>
        <taxon>Streptophyta</taxon>
        <taxon>Embryophyta</taxon>
        <taxon>Tracheophyta</taxon>
        <taxon>Spermatophyta</taxon>
        <taxon>Magnoliopsida</taxon>
        <taxon>eudicotyledons</taxon>
        <taxon>Gunneridae</taxon>
        <taxon>Pentapetalae</taxon>
        <taxon>rosids</taxon>
        <taxon>fabids</taxon>
        <taxon>Fagales</taxon>
        <taxon>Fagaceae</taxon>
        <taxon>Lithocarpus</taxon>
    </lineage>
</organism>
<dbReference type="GO" id="GO:0006355">
    <property type="term" value="P:regulation of DNA-templated transcription"/>
    <property type="evidence" value="ECO:0007669"/>
    <property type="project" value="InterPro"/>
</dbReference>
<evidence type="ECO:0000313" key="2">
    <source>
        <dbReference type="EMBL" id="KAL0010733.1"/>
    </source>
</evidence>
<protein>
    <recommendedName>
        <fullName evidence="4">WD40 protein</fullName>
    </recommendedName>
</protein>
<dbReference type="InterPro" id="IPR027728">
    <property type="entry name" value="Topless_fam"/>
</dbReference>
<comment type="caution">
    <text evidence="2">The sequence shown here is derived from an EMBL/GenBank/DDBJ whole genome shotgun (WGS) entry which is preliminary data.</text>
</comment>
<evidence type="ECO:0008006" key="4">
    <source>
        <dbReference type="Google" id="ProtNLM"/>
    </source>
</evidence>
<accession>A0AAW2DMC2</accession>
<dbReference type="Pfam" id="PF00400">
    <property type="entry name" value="WD40"/>
    <property type="match status" value="1"/>
</dbReference>